<dbReference type="FunFam" id="3.40.50.300:FF:000522">
    <property type="entry name" value="Gluconokinase"/>
    <property type="match status" value="1"/>
</dbReference>
<dbReference type="EC" id="2.7.1.12" evidence="3 10"/>
<evidence type="ECO:0000256" key="9">
    <source>
        <dbReference type="ARBA" id="ARBA00048090"/>
    </source>
</evidence>
<name>A0A2N7S0I4_9MICC</name>
<dbReference type="Gene3D" id="3.40.50.300">
    <property type="entry name" value="P-loop containing nucleotide triphosphate hydrolases"/>
    <property type="match status" value="1"/>
</dbReference>
<evidence type="ECO:0000313" key="11">
    <source>
        <dbReference type="EMBL" id="PMQ19645.1"/>
    </source>
</evidence>
<gene>
    <name evidence="11" type="ORF">CIK84_13380</name>
</gene>
<evidence type="ECO:0000256" key="1">
    <source>
        <dbReference type="ARBA" id="ARBA00004761"/>
    </source>
</evidence>
<dbReference type="CDD" id="cd02021">
    <property type="entry name" value="GntK"/>
    <property type="match status" value="1"/>
</dbReference>
<dbReference type="Pfam" id="PF01202">
    <property type="entry name" value="SKI"/>
    <property type="match status" value="1"/>
</dbReference>
<comment type="caution">
    <text evidence="11">The sequence shown here is derived from an EMBL/GenBank/DDBJ whole genome shotgun (WGS) entry which is preliminary data.</text>
</comment>
<dbReference type="InterPro" id="IPR006001">
    <property type="entry name" value="Therm_gnt_kin"/>
</dbReference>
<comment type="similarity">
    <text evidence="2 10">Belongs to the gluconokinase GntK/GntV family.</text>
</comment>
<keyword evidence="6 10" id="KW-0418">Kinase</keyword>
<dbReference type="InterPro" id="IPR027417">
    <property type="entry name" value="P-loop_NTPase"/>
</dbReference>
<sequence length="159" mass="17195">MGVSGCGKSTVGELLGGQIKAEFLDGDSLHPKANIDKMASGKPLDDADREPWLGEIGRLLAAAGEREPLIIACSALKRKYRDQIREQAPATVFIHLHGSLELLTVRMGERAGHFMPVGLLKSQFETLEELEPDERGLVLDISASPQQLASQAASWLGNH</sequence>
<keyword evidence="8" id="KW-0311">Gluconate utilization</keyword>
<dbReference type="Proteomes" id="UP000235739">
    <property type="component" value="Unassembled WGS sequence"/>
</dbReference>
<evidence type="ECO:0000256" key="10">
    <source>
        <dbReference type="RuleBase" id="RU363066"/>
    </source>
</evidence>
<dbReference type="PANTHER" id="PTHR43442">
    <property type="entry name" value="GLUCONOKINASE-RELATED"/>
    <property type="match status" value="1"/>
</dbReference>
<reference evidence="11 12" key="1">
    <citation type="journal article" date="2017" name="Elife">
        <title>Extensive horizontal gene transfer in cheese-associated bacteria.</title>
        <authorList>
            <person name="Bonham K.S."/>
            <person name="Wolfe B.E."/>
            <person name="Dutton R.J."/>
        </authorList>
    </citation>
    <scope>NUCLEOTIDE SEQUENCE [LARGE SCALE GENOMIC DNA]</scope>
    <source>
        <strain evidence="11 12">JB182</strain>
    </source>
</reference>
<evidence type="ECO:0000256" key="7">
    <source>
        <dbReference type="ARBA" id="ARBA00022840"/>
    </source>
</evidence>
<evidence type="ECO:0000256" key="2">
    <source>
        <dbReference type="ARBA" id="ARBA00008420"/>
    </source>
</evidence>
<evidence type="ECO:0000256" key="4">
    <source>
        <dbReference type="ARBA" id="ARBA00022679"/>
    </source>
</evidence>
<evidence type="ECO:0000256" key="6">
    <source>
        <dbReference type="ARBA" id="ARBA00022777"/>
    </source>
</evidence>
<evidence type="ECO:0000256" key="3">
    <source>
        <dbReference type="ARBA" id="ARBA00012054"/>
    </source>
</evidence>
<proteinExistence type="inferred from homology"/>
<dbReference type="PANTHER" id="PTHR43442:SF3">
    <property type="entry name" value="GLUCONOKINASE-RELATED"/>
    <property type="match status" value="1"/>
</dbReference>
<keyword evidence="4 10" id="KW-0808">Transferase</keyword>
<keyword evidence="7 10" id="KW-0067">ATP-binding</keyword>
<dbReference type="EMBL" id="PNQX01000002">
    <property type="protein sequence ID" value="PMQ19645.1"/>
    <property type="molecule type" value="Genomic_DNA"/>
</dbReference>
<evidence type="ECO:0000313" key="12">
    <source>
        <dbReference type="Proteomes" id="UP000235739"/>
    </source>
</evidence>
<organism evidence="11 12">
    <name type="scientific">Glutamicibacter arilaitensis</name>
    <dbReference type="NCBI Taxonomy" id="256701"/>
    <lineage>
        <taxon>Bacteria</taxon>
        <taxon>Bacillati</taxon>
        <taxon>Actinomycetota</taxon>
        <taxon>Actinomycetes</taxon>
        <taxon>Micrococcales</taxon>
        <taxon>Micrococcaceae</taxon>
        <taxon>Glutamicibacter</taxon>
    </lineage>
</organism>
<protein>
    <recommendedName>
        <fullName evidence="3 10">Gluconokinase</fullName>
        <ecNumber evidence="3 10">2.7.1.12</ecNumber>
    </recommendedName>
</protein>
<dbReference type="NCBIfam" id="TIGR01313">
    <property type="entry name" value="therm_gnt_kin"/>
    <property type="match status" value="1"/>
</dbReference>
<dbReference type="GO" id="GO:0046316">
    <property type="term" value="F:gluconokinase activity"/>
    <property type="evidence" value="ECO:0007669"/>
    <property type="project" value="UniProtKB-EC"/>
</dbReference>
<comment type="pathway">
    <text evidence="1">Carbohydrate acid metabolism.</text>
</comment>
<evidence type="ECO:0000256" key="5">
    <source>
        <dbReference type="ARBA" id="ARBA00022741"/>
    </source>
</evidence>
<comment type="catalytic activity">
    <reaction evidence="9 10">
        <text>D-gluconate + ATP = 6-phospho-D-gluconate + ADP + H(+)</text>
        <dbReference type="Rhea" id="RHEA:19433"/>
        <dbReference type="ChEBI" id="CHEBI:15378"/>
        <dbReference type="ChEBI" id="CHEBI:18391"/>
        <dbReference type="ChEBI" id="CHEBI:30616"/>
        <dbReference type="ChEBI" id="CHEBI:58759"/>
        <dbReference type="ChEBI" id="CHEBI:456216"/>
        <dbReference type="EC" id="2.7.1.12"/>
    </reaction>
</comment>
<evidence type="ECO:0000256" key="8">
    <source>
        <dbReference type="ARBA" id="ARBA00023064"/>
    </source>
</evidence>
<accession>A0A2N7S0I4</accession>
<dbReference type="GO" id="GO:0019521">
    <property type="term" value="P:D-gluconate metabolic process"/>
    <property type="evidence" value="ECO:0007669"/>
    <property type="project" value="UniProtKB-KW"/>
</dbReference>
<dbReference type="AlphaFoldDB" id="A0A2N7S0I4"/>
<dbReference type="RefSeq" id="WP_102598743.1">
    <property type="nucleotide sequence ID" value="NZ_JABUYH010000024.1"/>
</dbReference>
<dbReference type="GO" id="GO:0005737">
    <property type="term" value="C:cytoplasm"/>
    <property type="evidence" value="ECO:0007669"/>
    <property type="project" value="TreeGrafter"/>
</dbReference>
<dbReference type="SUPFAM" id="SSF52540">
    <property type="entry name" value="P-loop containing nucleoside triphosphate hydrolases"/>
    <property type="match status" value="1"/>
</dbReference>
<keyword evidence="5 10" id="KW-0547">Nucleotide-binding</keyword>
<dbReference type="InterPro" id="IPR031322">
    <property type="entry name" value="Shikimate/glucono_kinase"/>
</dbReference>
<dbReference type="GO" id="GO:0005524">
    <property type="term" value="F:ATP binding"/>
    <property type="evidence" value="ECO:0007669"/>
    <property type="project" value="UniProtKB-KW"/>
</dbReference>